<dbReference type="PANTHER" id="PTHR44119:SF4">
    <property type="entry name" value="AEROBIC COBALTOCHELATASE SUBUNIT COBN"/>
    <property type="match status" value="1"/>
</dbReference>
<name>A0A560H4F9_9PROT</name>
<dbReference type="OrthoDB" id="9757976at2"/>
<reference evidence="3 4" key="1">
    <citation type="submission" date="2019-06" db="EMBL/GenBank/DDBJ databases">
        <title>Genomic Encyclopedia of Type Strains, Phase IV (KMG-V): Genome sequencing to study the core and pangenomes of soil and plant-associated prokaryotes.</title>
        <authorList>
            <person name="Whitman W."/>
        </authorList>
    </citation>
    <scope>NUCLEOTIDE SEQUENCE [LARGE SCALE GENOMIC DNA]</scope>
    <source>
        <strain evidence="3 4">BR 11622</strain>
    </source>
</reference>
<comment type="caution">
    <text evidence="3">The sequence shown here is derived from an EMBL/GenBank/DDBJ whole genome shotgun (WGS) entry which is preliminary data.</text>
</comment>
<proteinExistence type="predicted"/>
<dbReference type="NCBIfam" id="TIGR02257">
    <property type="entry name" value="cobalto_cobN"/>
    <property type="match status" value="1"/>
</dbReference>
<dbReference type="PANTHER" id="PTHR44119">
    <property type="entry name" value="MAGNESIUM-CHELATASE SUBUNIT CHLH, CHLOROPLASTIC"/>
    <property type="match status" value="1"/>
</dbReference>
<evidence type="ECO:0000313" key="3">
    <source>
        <dbReference type="EMBL" id="TWB41182.1"/>
    </source>
</evidence>
<dbReference type="GO" id="GO:0051116">
    <property type="term" value="F:cobaltochelatase activity"/>
    <property type="evidence" value="ECO:0007669"/>
    <property type="project" value="UniProtKB-UniRule"/>
</dbReference>
<evidence type="ECO:0000259" key="2">
    <source>
        <dbReference type="Pfam" id="PF02514"/>
    </source>
</evidence>
<evidence type="ECO:0000313" key="4">
    <source>
        <dbReference type="Proteomes" id="UP000315751"/>
    </source>
</evidence>
<dbReference type="Pfam" id="PF02514">
    <property type="entry name" value="CobN-Mg_chel"/>
    <property type="match status" value="1"/>
</dbReference>
<feature type="domain" description="CobN/magnesium chelatase" evidence="2">
    <location>
        <begin position="141"/>
        <end position="1225"/>
    </location>
</feature>
<dbReference type="EMBL" id="VITR01000008">
    <property type="protein sequence ID" value="TWB41182.1"/>
    <property type="molecule type" value="Genomic_DNA"/>
</dbReference>
<keyword evidence="4" id="KW-1185">Reference proteome</keyword>
<dbReference type="AlphaFoldDB" id="A0A560H4F9"/>
<dbReference type="Proteomes" id="UP000315751">
    <property type="component" value="Unassembled WGS sequence"/>
</dbReference>
<organism evidence="3 4">
    <name type="scientific">Nitrospirillum amazonense</name>
    <dbReference type="NCBI Taxonomy" id="28077"/>
    <lineage>
        <taxon>Bacteria</taxon>
        <taxon>Pseudomonadati</taxon>
        <taxon>Pseudomonadota</taxon>
        <taxon>Alphaproteobacteria</taxon>
        <taxon>Rhodospirillales</taxon>
        <taxon>Azospirillaceae</taxon>
        <taxon>Nitrospirillum</taxon>
    </lineage>
</organism>
<dbReference type="EC" id="6.6.1.2" evidence="1"/>
<dbReference type="InterPro" id="IPR003672">
    <property type="entry name" value="CobN/Mg_chltase"/>
</dbReference>
<sequence length="1239" mass="130927">MHLLPTQAEDLLASPQAEDLGQTPADCVLLSFSDSDLSAMAAAYHGLGGVPWRPTLRLANLSRLGHPLSVDLYVESVVSRARLVILRLNGGAAYWRYGLEQVAETCRAQGIPLAVLPGEAKADPGLDAACTVDVDTARRLWRCFVEGGPRNMARLLALAAHLVAGSAPADLVTGEPEPLPRFGRYQGWTPKASREGPPTQQPSVALVFYRSYLQAGNLAALHAVADALTRRGLAPHLYYAASLKEADAARWLAAELAALRPAVVLNATVFSARATTPEQGPDDASPLDAAGVPVVQVTLSTGSETLWEKARAGLGPADLAMNVVLPEMDGRLAGPAIAFKAAADWDPALEYAPMVSRPRADRVEALADKAAAWARLATTPPAGRRVALVLSDYPARGGIGLALGLDTPASTLAMLAALADAGYGVRDMPTDGAALMASLQRPVDTQASGLSLADYARLMDAAALAAITDRWGPPAADPLAHDGALRFRVLRCGNLLVAVQPSRGHGAIDSAAHHDPDTPPSHGYAAFHLWLRHVADVHALVQVGAHGTLEWLPGKAVALSADCWPERLAGPLPILYPYIATNPGEGVQARRRLGAVLVGHLPPPPVPAGLYGDLAELEQALDEYAQAQSLDPRRLPTLRTRIRDLAWQAGVARDLNLAQDPTTGDLPDDALARLDAHLCDIKEMQIRDGLHIFGTAPDDDAQASFLAAIARFPRRGQPALTETLARDLGLAGTLEDLFGGEAAAPWPHPLPPVLAARTGALPTAGRVRAALDGLVRDLVTGKIIPDTEWPKTHLGLSALHAEVTPALAVSGPAEMTALLAGLDGRFVAPGPGGSPARGRADVLPTGRNLYAVDPRAVPTPTAWALGWKGADAVLTRHLQDQGDWPRQLVVDCWGSPTLRTGGEELAQALALMGVRPLWEAGSGRVTGIEVLPATVLGRPRVDVTLRISGLFRDMFPAQLALFDQAARKVAGLDEPDAVNPLAAAVRADHGALLASGLDAATAERHATARIYGAAPGGYGTGLAQPLATGDWQARDELGTAYLDTGCHAYGLGLDGVPLPSLFRRRVGLADALVHIQDQRETDVLDNDGMTQFEGGFAAAAGLLGGAPILYHVDSTEPERITPRTLAEEAARVVRGRAANPRWIDGQRRHGHSGAANLARTVDGAVALAALAGAVRSYQVDSLFDAYVADEETWAFLADSNPDAARQILDRFEEALRRNLWHPRRNSTPEDLARLRKELA</sequence>
<dbReference type="CDD" id="cd10150">
    <property type="entry name" value="CobN_like"/>
    <property type="match status" value="1"/>
</dbReference>
<dbReference type="NCBIfam" id="NF008973">
    <property type="entry name" value="PRK12321.1"/>
    <property type="match status" value="1"/>
</dbReference>
<dbReference type="InterPro" id="IPR011953">
    <property type="entry name" value="Cobalto_CobN"/>
</dbReference>
<gene>
    <name evidence="3" type="ORF">FBZ90_108206</name>
</gene>
<accession>A0A560H4F9</accession>
<dbReference type="GO" id="GO:0009236">
    <property type="term" value="P:cobalamin biosynthetic process"/>
    <property type="evidence" value="ECO:0007669"/>
    <property type="project" value="UniProtKB-UniRule"/>
</dbReference>
<protein>
    <recommendedName>
        <fullName evidence="1">Cobaltochelatase subunit CobN</fullName>
        <ecNumber evidence="1">6.6.1.2</ecNumber>
    </recommendedName>
</protein>
<evidence type="ECO:0000256" key="1">
    <source>
        <dbReference type="NCBIfam" id="TIGR02257"/>
    </source>
</evidence>
<dbReference type="RefSeq" id="WP_145733586.1">
    <property type="nucleotide sequence ID" value="NZ_VITR01000008.1"/>
</dbReference>